<organism evidence="1 2">
    <name type="scientific">Plodia interpunctella granulovirus</name>
    <dbReference type="NCBI Taxonomy" id="262175"/>
    <lineage>
        <taxon>Viruses</taxon>
        <taxon>Viruses incertae sedis</taxon>
        <taxon>Naldaviricetes</taxon>
        <taxon>Lefavirales</taxon>
        <taxon>Baculoviridae</taxon>
        <taxon>Betabaculovirus</taxon>
        <taxon>Betabaculovirus plinterpunctellae</taxon>
    </lineage>
</organism>
<dbReference type="KEGG" id="vg:30685104"/>
<dbReference type="GeneID" id="30685104"/>
<proteinExistence type="predicted"/>
<reference evidence="1 2" key="1">
    <citation type="submission" date="2016-04" db="EMBL/GenBank/DDBJ databases">
        <title>Sequence analysis of the Plodia interpunctella granulovirus genome: Discovery of an unusual inhibitor-of-apoptosis (IAP) gene.</title>
        <authorList>
            <person name="Harrison R.L."/>
            <person name="Rowley D.L."/>
            <person name="Funk C.J."/>
        </authorList>
    </citation>
    <scope>NUCLEOTIDE SEQUENCE [LARGE SCALE GENOMIC DNA]</scope>
    <source>
        <strain evidence="1">Cambridge</strain>
    </source>
</reference>
<dbReference type="Proteomes" id="UP000204293">
    <property type="component" value="Segment"/>
</dbReference>
<keyword evidence="2" id="KW-1185">Reference proteome</keyword>
<dbReference type="RefSeq" id="YP_009330232.1">
    <property type="nucleotide sequence ID" value="NC_032255.1"/>
</dbReference>
<protein>
    <submittedName>
        <fullName evidence="1">ORF100</fullName>
    </submittedName>
</protein>
<dbReference type="OrthoDB" id="19990at10239"/>
<sequence length="169" mass="19468">MFKSHHISIEKRNRILSRKIRNEEMVKIVREMARIDGGQEKAVKDTHLDHIKMGTTVDKILAAFMYVRDCRKIGSLLDDSFYSDSIVTNIALMATAHHHSVTNWTQRVLLQIHLVADCQLCTSCYAKIVGDGNRPDIISECTVHPNHAYFFACNYICDYCFSNKLYKKL</sequence>
<evidence type="ECO:0000313" key="2">
    <source>
        <dbReference type="Proteomes" id="UP000204293"/>
    </source>
</evidence>
<name>A0A1L5JGQ5_9BBAC</name>
<dbReference type="EMBL" id="KX151395">
    <property type="protein sequence ID" value="APO13984.1"/>
    <property type="molecule type" value="Genomic_DNA"/>
</dbReference>
<accession>A0A1L5JGQ5</accession>
<evidence type="ECO:0000313" key="1">
    <source>
        <dbReference type="EMBL" id="APO13984.1"/>
    </source>
</evidence>